<dbReference type="EMBL" id="CM055746">
    <property type="protein sequence ID" value="KAJ7997156.1"/>
    <property type="molecule type" value="Genomic_DNA"/>
</dbReference>
<comment type="caution">
    <text evidence="1">The sequence shown here is derived from an EMBL/GenBank/DDBJ whole genome shotgun (WGS) entry which is preliminary data.</text>
</comment>
<organism evidence="1 2">
    <name type="scientific">Dallia pectoralis</name>
    <name type="common">Alaska blackfish</name>
    <dbReference type="NCBI Taxonomy" id="75939"/>
    <lineage>
        <taxon>Eukaryota</taxon>
        <taxon>Metazoa</taxon>
        <taxon>Chordata</taxon>
        <taxon>Craniata</taxon>
        <taxon>Vertebrata</taxon>
        <taxon>Euteleostomi</taxon>
        <taxon>Actinopterygii</taxon>
        <taxon>Neopterygii</taxon>
        <taxon>Teleostei</taxon>
        <taxon>Protacanthopterygii</taxon>
        <taxon>Esociformes</taxon>
        <taxon>Umbridae</taxon>
        <taxon>Dallia</taxon>
    </lineage>
</organism>
<evidence type="ECO:0000313" key="1">
    <source>
        <dbReference type="EMBL" id="KAJ7997156.1"/>
    </source>
</evidence>
<dbReference type="Proteomes" id="UP001157502">
    <property type="component" value="Chromosome 19"/>
</dbReference>
<proteinExistence type="predicted"/>
<accession>A0ACC2G0V3</accession>
<name>A0ACC2G0V3_DALPE</name>
<protein>
    <submittedName>
        <fullName evidence="1">Uncharacterized protein</fullName>
    </submittedName>
</protein>
<evidence type="ECO:0000313" key="2">
    <source>
        <dbReference type="Proteomes" id="UP001157502"/>
    </source>
</evidence>
<gene>
    <name evidence="1" type="ORF">DPEC_G00226030</name>
</gene>
<sequence>MAICRKMRRNRKIHSAFAVLVFIQLFSLFDTADVDSTTKRLLPVAGTKTVAQVITTNPIKPSTSEDNSRLTVKKEPIHAASTSKDITSPSLNSIPFNEDMHKSATFTAAPTVSNPTEIPRHTSDHTEIPRQTSNPTEIPRHTPNHTEIPRQTSNPTEIPRHTPNHTEIPRQTSNPTEIPRHTSNHTEIPRQASKPTPLYSSQHTEELESPTYIAEDDDDQLPDGTMSREDNVMDNKIVDADEPSDMGSKDSNIYTPQDEDSHFFFHLIILVLLVAIVYITYHNKRKIFLLAQSGRWRDGLCSRNNVKYHRLDQNVNEAMPSLKMTQDYIF</sequence>
<reference evidence="1" key="1">
    <citation type="submission" date="2021-05" db="EMBL/GenBank/DDBJ databases">
        <authorList>
            <person name="Pan Q."/>
            <person name="Jouanno E."/>
            <person name="Zahm M."/>
            <person name="Klopp C."/>
            <person name="Cabau C."/>
            <person name="Louis A."/>
            <person name="Berthelot C."/>
            <person name="Parey E."/>
            <person name="Roest Crollius H."/>
            <person name="Montfort J."/>
            <person name="Robinson-Rechavi M."/>
            <person name="Bouchez O."/>
            <person name="Lampietro C."/>
            <person name="Lopez Roques C."/>
            <person name="Donnadieu C."/>
            <person name="Postlethwait J."/>
            <person name="Bobe J."/>
            <person name="Dillon D."/>
            <person name="Chandos A."/>
            <person name="von Hippel F."/>
            <person name="Guiguen Y."/>
        </authorList>
    </citation>
    <scope>NUCLEOTIDE SEQUENCE</scope>
    <source>
        <strain evidence="1">YG-Jan2019</strain>
    </source>
</reference>
<keyword evidence="2" id="KW-1185">Reference proteome</keyword>